<sequence length="1294" mass="145648">GSHERSRLVELLLKEDLEAVTLGLEQGLYCWEEIDLPHDSDGCTPLISACRMGLTMVMRFLLERGADATLCNHNNQTALHVSQPALEGELLSALIRNLPHQMQLSDAAWRGDPCSLQDLMAQTDLLDFNKQNRDGLTPLMQAVRDVDLFEGLQLPWKYQPVEVVKELMSLSVDTKIIDQRGHSALWYISQIRSSKKEELLRIMDSATQAVFTCLECYWPGNPAITPSCSPTRDCCTPEMKTESSEIIVAQADIYQDNRIYSEGSMEPKITIRRYSSDERKQSSRTSSLPSLWGSRKSWDKIRPFHPSLKMTSSVPVCTQLSKLTSTLMEPALDASLLLQARANIHNRLRCADTEDEVISQKMALPTMFRTPKHLAPLDSRYRNVPATTSIEHPPPIKPPSTFPFSSECRQKVERISRLPFRRSRSTRAGSEESHSCSSSSQEEEENVPQETYTIIRELELVSHLDFQDLNSSEINTIRNKDIIISDDRKDNKPIESIIDRQVDAEVRNVSKTSANFEELQKKSQNIDTYRNEPRSTATRARDNGSYVNSNEKHLREFGVDQILNEKSKPVKATKRNDRKCKASFHTNQSFNILGHRNQSTGKTTSTRINSPIHSKVKLRENKPSCVAIAAETPNKSCLPRMTPTACKKNTDEVTTTKMVSETRQDTRLSCDDKKASFNSQKQFHRNLRSAGPSKKPVSGATLRAKSAVDHVTYNDMFLKISQDDEGPTIYEMFATPVYENLRVDNSAEKTKPGHTSLQVNRQINGKQRGHKTTEINRRKLKESQSGRYSRAKCRQHKRRDSVPKRIKKHLPFSENKRHNVTSDCEAEEEQENSKIPFTEDDGKDVSSWVIKRQNSPILSVIEEVLSNTFSKPNIPQQNSSVTRSEAHLIHSTTHQEPQTPINLGTTGEPEISSMSRLLAQPLINTWTSDRTVSPVYQKFLEEVGDGPLTEDLLRSLAKGLISLEEREAETLESEKYDGKEFSNGLPSKFKKLLNEDISSGELKYAQRSRSCSDDAAVTWTKGEVLGKGAYGTVYCGLTSQGQLIAVKQVVLDASTSEISEREYDRLEREVDLLKNLQHANIVGFLGTALSENIVCIFMEYVPGGSIASILGRFGPLPEKVFALYTRQILEGVAYLHANRVIHRDLKGNNIMLMPTGVVKLIDFGCARRINCLTLSGSKGDLLKSVHGTPYWMAPEVINETGHGRKSDIWSIGCTMFEMATGKPPLAHMAKMAALFYIGARKGLMPSLPNDFSTNARDFVQACLTRDPRERPSAKELLRHPFISHHSQACRRTVN</sequence>
<evidence type="ECO:0000256" key="5">
    <source>
        <dbReference type="ARBA" id="ARBA00022741"/>
    </source>
</evidence>
<dbReference type="PROSITE" id="PS50088">
    <property type="entry name" value="ANK_REPEAT"/>
    <property type="match status" value="1"/>
</dbReference>
<dbReference type="PROSITE" id="PS00107">
    <property type="entry name" value="PROTEIN_KINASE_ATP"/>
    <property type="match status" value="1"/>
</dbReference>
<feature type="region of interest" description="Disordered" evidence="14">
    <location>
        <begin position="419"/>
        <end position="449"/>
    </location>
</feature>
<keyword evidence="12" id="KW-0040">ANK repeat</keyword>
<keyword evidence="4" id="KW-0808">Transferase</keyword>
<dbReference type="EC" id="2.7.11.1" evidence="2"/>
<dbReference type="PROSITE" id="PS00108">
    <property type="entry name" value="PROTEIN_KINASE_ST"/>
    <property type="match status" value="1"/>
</dbReference>
<dbReference type="SUPFAM" id="SSF56112">
    <property type="entry name" value="Protein kinase-like (PK-like)"/>
    <property type="match status" value="1"/>
</dbReference>
<keyword evidence="7 13" id="KW-0067">ATP-binding</keyword>
<feature type="repeat" description="ANK" evidence="12">
    <location>
        <begin position="41"/>
        <end position="73"/>
    </location>
</feature>
<evidence type="ECO:0000259" key="15">
    <source>
        <dbReference type="PROSITE" id="PS50011"/>
    </source>
</evidence>
<dbReference type="InterPro" id="IPR008271">
    <property type="entry name" value="Ser/Thr_kinase_AS"/>
</dbReference>
<dbReference type="SMART" id="SM00248">
    <property type="entry name" value="ANK"/>
    <property type="match status" value="2"/>
</dbReference>
<dbReference type="InterPro" id="IPR017441">
    <property type="entry name" value="Protein_kinase_ATP_BS"/>
</dbReference>
<name>A0A9W8C6V9_TRIRA</name>
<dbReference type="PANTHER" id="PTHR11584:SF369">
    <property type="entry name" value="MITOGEN-ACTIVATED PROTEIN KINASE KINASE KINASE 19-RELATED"/>
    <property type="match status" value="1"/>
</dbReference>
<evidence type="ECO:0000256" key="7">
    <source>
        <dbReference type="ARBA" id="ARBA00022840"/>
    </source>
</evidence>
<dbReference type="Gene3D" id="1.10.510.10">
    <property type="entry name" value="Transferase(Phosphotransferase) domain 1"/>
    <property type="match status" value="1"/>
</dbReference>
<dbReference type="Pfam" id="PF00069">
    <property type="entry name" value="Pkinase"/>
    <property type="match status" value="1"/>
</dbReference>
<dbReference type="Gene3D" id="1.25.40.20">
    <property type="entry name" value="Ankyrin repeat-containing domain"/>
    <property type="match status" value="2"/>
</dbReference>
<dbReference type="Pfam" id="PF00023">
    <property type="entry name" value="Ank"/>
    <property type="match status" value="1"/>
</dbReference>
<dbReference type="EMBL" id="JAFHDT010000006">
    <property type="protein sequence ID" value="KAI7808902.1"/>
    <property type="molecule type" value="Genomic_DNA"/>
</dbReference>
<dbReference type="PANTHER" id="PTHR11584">
    <property type="entry name" value="SERINE/THREONINE PROTEIN KINASE"/>
    <property type="match status" value="1"/>
</dbReference>
<gene>
    <name evidence="16" type="ORF">IRJ41_016512</name>
</gene>
<feature type="binding site" evidence="13">
    <location>
        <position position="1047"/>
    </location>
    <ligand>
        <name>ATP</name>
        <dbReference type="ChEBI" id="CHEBI:30616"/>
    </ligand>
</feature>
<dbReference type="FunFam" id="1.10.510.10:FF:000331">
    <property type="entry name" value="Mitogen-activated protein kinase kinase kinase 19"/>
    <property type="match status" value="1"/>
</dbReference>
<evidence type="ECO:0000256" key="14">
    <source>
        <dbReference type="SAM" id="MobiDB-lite"/>
    </source>
</evidence>
<evidence type="ECO:0000256" key="13">
    <source>
        <dbReference type="PROSITE-ProRule" id="PRU10141"/>
    </source>
</evidence>
<comment type="catalytic activity">
    <reaction evidence="9">
        <text>L-seryl-[protein] + ATP = O-phospho-L-seryl-[protein] + ADP + H(+)</text>
        <dbReference type="Rhea" id="RHEA:17989"/>
        <dbReference type="Rhea" id="RHEA-COMP:9863"/>
        <dbReference type="Rhea" id="RHEA-COMP:11604"/>
        <dbReference type="ChEBI" id="CHEBI:15378"/>
        <dbReference type="ChEBI" id="CHEBI:29999"/>
        <dbReference type="ChEBI" id="CHEBI:30616"/>
        <dbReference type="ChEBI" id="CHEBI:83421"/>
        <dbReference type="ChEBI" id="CHEBI:456216"/>
        <dbReference type="EC" id="2.7.11.1"/>
    </reaction>
</comment>
<accession>A0A9W8C6V9</accession>
<dbReference type="GO" id="GO:0005524">
    <property type="term" value="F:ATP binding"/>
    <property type="evidence" value="ECO:0007669"/>
    <property type="project" value="UniProtKB-UniRule"/>
</dbReference>
<dbReference type="SMART" id="SM00220">
    <property type="entry name" value="S_TKc"/>
    <property type="match status" value="1"/>
</dbReference>
<feature type="region of interest" description="Disordered" evidence="14">
    <location>
        <begin position="747"/>
        <end position="789"/>
    </location>
</feature>
<dbReference type="InterPro" id="IPR011009">
    <property type="entry name" value="Kinase-like_dom_sf"/>
</dbReference>
<proteinExistence type="inferred from homology"/>
<evidence type="ECO:0000256" key="9">
    <source>
        <dbReference type="ARBA" id="ARBA00048679"/>
    </source>
</evidence>
<evidence type="ECO:0000256" key="10">
    <source>
        <dbReference type="ARBA" id="ARBA00069016"/>
    </source>
</evidence>
<dbReference type="GO" id="GO:0004674">
    <property type="term" value="F:protein serine/threonine kinase activity"/>
    <property type="evidence" value="ECO:0007669"/>
    <property type="project" value="UniProtKB-KW"/>
</dbReference>
<feature type="non-terminal residue" evidence="16">
    <location>
        <position position="1294"/>
    </location>
</feature>
<feature type="region of interest" description="Disordered" evidence="14">
    <location>
        <begin position="385"/>
        <end position="404"/>
    </location>
</feature>
<dbReference type="PROSITE" id="PS50011">
    <property type="entry name" value="PROTEIN_KINASE_DOM"/>
    <property type="match status" value="1"/>
</dbReference>
<evidence type="ECO:0000313" key="16">
    <source>
        <dbReference type="EMBL" id="KAI7808902.1"/>
    </source>
</evidence>
<dbReference type="GO" id="GO:0035556">
    <property type="term" value="P:intracellular signal transduction"/>
    <property type="evidence" value="ECO:0007669"/>
    <property type="project" value="UniProtKB-ARBA"/>
</dbReference>
<feature type="compositionally biased region" description="Pro residues" evidence="14">
    <location>
        <begin position="392"/>
        <end position="401"/>
    </location>
</feature>
<evidence type="ECO:0000256" key="6">
    <source>
        <dbReference type="ARBA" id="ARBA00022777"/>
    </source>
</evidence>
<dbReference type="InterPro" id="IPR000719">
    <property type="entry name" value="Prot_kinase_dom"/>
</dbReference>
<dbReference type="CDD" id="cd06631">
    <property type="entry name" value="STKc_YSK4"/>
    <property type="match status" value="1"/>
</dbReference>
<keyword evidence="5 13" id="KW-0547">Nucleotide-binding</keyword>
<dbReference type="InterPro" id="IPR002110">
    <property type="entry name" value="Ankyrin_rpt"/>
</dbReference>
<evidence type="ECO:0000256" key="3">
    <source>
        <dbReference type="ARBA" id="ARBA00022527"/>
    </source>
</evidence>
<evidence type="ECO:0000256" key="2">
    <source>
        <dbReference type="ARBA" id="ARBA00012513"/>
    </source>
</evidence>
<organism evidence="16 17">
    <name type="scientific">Triplophysa rosa</name>
    <name type="common">Cave loach</name>
    <dbReference type="NCBI Taxonomy" id="992332"/>
    <lineage>
        <taxon>Eukaryota</taxon>
        <taxon>Metazoa</taxon>
        <taxon>Chordata</taxon>
        <taxon>Craniata</taxon>
        <taxon>Vertebrata</taxon>
        <taxon>Euteleostomi</taxon>
        <taxon>Actinopterygii</taxon>
        <taxon>Neopterygii</taxon>
        <taxon>Teleostei</taxon>
        <taxon>Ostariophysi</taxon>
        <taxon>Cypriniformes</taxon>
        <taxon>Nemacheilidae</taxon>
        <taxon>Triplophysa</taxon>
    </lineage>
</organism>
<evidence type="ECO:0000256" key="4">
    <source>
        <dbReference type="ARBA" id="ARBA00022679"/>
    </source>
</evidence>
<comment type="similarity">
    <text evidence="1">Belongs to the protein kinase superfamily. STE Ser/Thr protein kinase family. STE20 subfamily.</text>
</comment>
<dbReference type="PROSITE" id="PS50297">
    <property type="entry name" value="ANK_REP_REGION"/>
    <property type="match status" value="1"/>
</dbReference>
<evidence type="ECO:0000256" key="1">
    <source>
        <dbReference type="ARBA" id="ARBA00008874"/>
    </source>
</evidence>
<keyword evidence="17" id="KW-1185">Reference proteome</keyword>
<comment type="caution">
    <text evidence="16">The sequence shown here is derived from an EMBL/GenBank/DDBJ whole genome shotgun (WGS) entry which is preliminary data.</text>
</comment>
<feature type="compositionally biased region" description="Polar residues" evidence="14">
    <location>
        <begin position="753"/>
        <end position="765"/>
    </location>
</feature>
<evidence type="ECO:0000256" key="12">
    <source>
        <dbReference type="PROSITE-ProRule" id="PRU00023"/>
    </source>
</evidence>
<dbReference type="InterPro" id="IPR036770">
    <property type="entry name" value="Ankyrin_rpt-contain_sf"/>
</dbReference>
<feature type="domain" description="Protein kinase" evidence="15">
    <location>
        <begin position="1019"/>
        <end position="1282"/>
    </location>
</feature>
<keyword evidence="3" id="KW-0723">Serine/threonine-protein kinase</keyword>
<comment type="catalytic activity">
    <reaction evidence="8">
        <text>L-threonyl-[protein] + ATP = O-phospho-L-threonyl-[protein] + ADP + H(+)</text>
        <dbReference type="Rhea" id="RHEA:46608"/>
        <dbReference type="Rhea" id="RHEA-COMP:11060"/>
        <dbReference type="Rhea" id="RHEA-COMP:11605"/>
        <dbReference type="ChEBI" id="CHEBI:15378"/>
        <dbReference type="ChEBI" id="CHEBI:30013"/>
        <dbReference type="ChEBI" id="CHEBI:30616"/>
        <dbReference type="ChEBI" id="CHEBI:61977"/>
        <dbReference type="ChEBI" id="CHEBI:456216"/>
        <dbReference type="EC" id="2.7.11.1"/>
    </reaction>
</comment>
<evidence type="ECO:0000256" key="11">
    <source>
        <dbReference type="ARBA" id="ARBA00080573"/>
    </source>
</evidence>
<reference evidence="16" key="1">
    <citation type="submission" date="2021-02" db="EMBL/GenBank/DDBJ databases">
        <title>Comparative genomics reveals that relaxation of natural selection precedes convergent phenotypic evolution of cavefish.</title>
        <authorList>
            <person name="Peng Z."/>
        </authorList>
    </citation>
    <scope>NUCLEOTIDE SEQUENCE</scope>
    <source>
        <tissue evidence="16">Muscle</tissue>
    </source>
</reference>
<dbReference type="Proteomes" id="UP001059041">
    <property type="component" value="Linkage Group LG6"/>
</dbReference>
<feature type="region of interest" description="Disordered" evidence="14">
    <location>
        <begin position="273"/>
        <end position="293"/>
    </location>
</feature>
<protein>
    <recommendedName>
        <fullName evidence="10">Mitogen-activated protein kinase kinase kinase 19</fullName>
        <ecNumber evidence="2">2.7.11.1</ecNumber>
    </recommendedName>
    <alternativeName>
        <fullName evidence="11">SPS1/STE20-related protein kinase YSK4</fullName>
    </alternativeName>
</protein>
<dbReference type="SUPFAM" id="SSF48403">
    <property type="entry name" value="Ankyrin repeat"/>
    <property type="match status" value="1"/>
</dbReference>
<feature type="compositionally biased region" description="Basic and acidic residues" evidence="14">
    <location>
        <begin position="771"/>
        <end position="784"/>
    </location>
</feature>
<feature type="region of interest" description="Disordered" evidence="14">
    <location>
        <begin position="816"/>
        <end position="841"/>
    </location>
</feature>
<evidence type="ECO:0000313" key="17">
    <source>
        <dbReference type="Proteomes" id="UP001059041"/>
    </source>
</evidence>
<keyword evidence="6 16" id="KW-0418">Kinase</keyword>
<evidence type="ECO:0000256" key="8">
    <source>
        <dbReference type="ARBA" id="ARBA00047899"/>
    </source>
</evidence>